<protein>
    <submittedName>
        <fullName evidence="3">Uncharacterized protein</fullName>
    </submittedName>
</protein>
<gene>
    <name evidence="2" type="ORF">HFQ381_LOCUS10988</name>
    <name evidence="4" type="ORF">TOA249_LOCUS12554</name>
    <name evidence="3" type="ORF">TSG867_LOCUS13775</name>
    <name evidence="1" type="ORF">UJA718_LOCUS6280</name>
</gene>
<accession>A0A820PXI7</accession>
<dbReference type="Proteomes" id="UP000663838">
    <property type="component" value="Unassembled WGS sequence"/>
</dbReference>
<keyword evidence="6" id="KW-1185">Reference proteome</keyword>
<evidence type="ECO:0000313" key="3">
    <source>
        <dbReference type="EMBL" id="CAF4411575.1"/>
    </source>
</evidence>
<dbReference type="AlphaFoldDB" id="A0A820PXI7"/>
<organism evidence="3 5">
    <name type="scientific">Rotaria socialis</name>
    <dbReference type="NCBI Taxonomy" id="392032"/>
    <lineage>
        <taxon>Eukaryota</taxon>
        <taxon>Metazoa</taxon>
        <taxon>Spiralia</taxon>
        <taxon>Gnathifera</taxon>
        <taxon>Rotifera</taxon>
        <taxon>Eurotatoria</taxon>
        <taxon>Bdelloidea</taxon>
        <taxon>Philodinida</taxon>
        <taxon>Philodinidae</taxon>
        <taxon>Rotaria</taxon>
    </lineage>
</organism>
<evidence type="ECO:0000313" key="6">
    <source>
        <dbReference type="Proteomes" id="UP000663873"/>
    </source>
</evidence>
<name>A0A820PXI7_9BILA</name>
<dbReference type="EMBL" id="CAJOBQ010000746">
    <property type="protein sequence ID" value="CAF4411575.1"/>
    <property type="molecule type" value="Genomic_DNA"/>
</dbReference>
<dbReference type="Proteomes" id="UP000663851">
    <property type="component" value="Unassembled WGS sequence"/>
</dbReference>
<proteinExistence type="predicted"/>
<dbReference type="Proteomes" id="UP000663873">
    <property type="component" value="Unassembled WGS sequence"/>
</dbReference>
<evidence type="ECO:0000313" key="1">
    <source>
        <dbReference type="EMBL" id="CAF4196638.1"/>
    </source>
</evidence>
<reference evidence="3" key="1">
    <citation type="submission" date="2021-02" db="EMBL/GenBank/DDBJ databases">
        <authorList>
            <person name="Nowell W R."/>
        </authorList>
    </citation>
    <scope>NUCLEOTIDE SEQUENCE</scope>
</reference>
<dbReference type="Proteomes" id="UP000663862">
    <property type="component" value="Unassembled WGS sequence"/>
</dbReference>
<dbReference type="EMBL" id="CAJOBS010000714">
    <property type="protein sequence ID" value="CAF4630282.1"/>
    <property type="molecule type" value="Genomic_DNA"/>
</dbReference>
<evidence type="ECO:0000313" key="4">
    <source>
        <dbReference type="EMBL" id="CAF4630282.1"/>
    </source>
</evidence>
<sequence length="344" mass="40369">MVECEYLKLFIVECKNDYRFNCRKSLMFCNKTMASFFYMLTCQVEYDDRVFFTSIELLNRYLICSMVKSSHSIGKDQKSLKNQYESIKEKYCQDKYIIATACFQLATQICDQPIDTPRLIEYFHELTRMDPNMTKVTTLNRDQLIQIQIQILTTIDHMFPRYTPHIFISHFLRFLSRFIYLFSSKGKEKNRKNLDSEIKMISERLHNASMLLLVHIYLQWTLLIELLAKKESGLSKVNKIQMESVTQRFRDPLLLGSATILAASKMFCHGMNSQIHDKIISLCVSLLGIDPMRIYMAQFFAEEVIQKSVSVRLLIGSKNNATSRIIVDREHDFDDESMMIFKSS</sequence>
<evidence type="ECO:0000313" key="2">
    <source>
        <dbReference type="EMBL" id="CAF4259925.1"/>
    </source>
</evidence>
<comment type="caution">
    <text evidence="3">The sequence shown here is derived from an EMBL/GenBank/DDBJ whole genome shotgun (WGS) entry which is preliminary data.</text>
</comment>
<evidence type="ECO:0000313" key="5">
    <source>
        <dbReference type="Proteomes" id="UP000663862"/>
    </source>
</evidence>
<dbReference type="EMBL" id="CAJOBP010000581">
    <property type="protein sequence ID" value="CAF4196638.1"/>
    <property type="molecule type" value="Genomic_DNA"/>
</dbReference>
<dbReference type="EMBL" id="CAJOBO010000620">
    <property type="protein sequence ID" value="CAF4259925.1"/>
    <property type="molecule type" value="Genomic_DNA"/>
</dbReference>